<sequence>MSFGWSVGDVLQAAKIAWDVYKCIADGTQNAKVDFTHFKAEFQLMRATIEELQEAEKDVPVSKRVALGQSYQQTIIECTEFVKKHQKLASNIHSDGPKGPLQWHQVSDRVKTLFHQVAWPMERKEAERLRRALERNVQLANLMATHTVIDIQKQNRQENRQENLEILRAIKIMSLQISFILRQCMPGHSSNTGDNTLESRLLSELGQRALPRLRGTEQQQPLLEFHDSRSDERESKPLFRIQDVSQKLEHLIMRRDMPVVGFLDQIRADIRGALNQAGFKHVTVPGQLALNAPTKPKEPARILNKEIDEWEKFSDWVKFQLLHQERAITSARRENSPHDNDPPGEPPPTPPLTEPISTRYRCTRVETQCPVTIHFPDPNLKNHELHKPVNCTISVYLHHRTRDVGFIEAADVTGAVKISHRIHETTFRGAQSSMIPYIESAHVINDPTSPFRICFQGSHRVKIETNGAIERYAISPVYICRKQADSDFVALQSILLGRNILYCGDVKYINADGVEEHCSLETIRVLQDPLTSARSLLYFGKLKHSSNAKIGFLEWPCMYYSF</sequence>
<dbReference type="Proteomes" id="UP000234474">
    <property type="component" value="Unassembled WGS sequence"/>
</dbReference>
<protein>
    <submittedName>
        <fullName evidence="2">Uncharacterized protein</fullName>
    </submittedName>
</protein>
<dbReference type="RefSeq" id="XP_024685001.1">
    <property type="nucleotide sequence ID" value="XM_024822013.1"/>
</dbReference>
<gene>
    <name evidence="2" type="ORF">P174DRAFT_364740</name>
</gene>
<proteinExistence type="predicted"/>
<keyword evidence="3" id="KW-1185">Reference proteome</keyword>
<dbReference type="OMA" id="QTHEPEA"/>
<organism evidence="2 3">
    <name type="scientific">Aspergillus novofumigatus (strain IBT 16806)</name>
    <dbReference type="NCBI Taxonomy" id="1392255"/>
    <lineage>
        <taxon>Eukaryota</taxon>
        <taxon>Fungi</taxon>
        <taxon>Dikarya</taxon>
        <taxon>Ascomycota</taxon>
        <taxon>Pezizomycotina</taxon>
        <taxon>Eurotiomycetes</taxon>
        <taxon>Eurotiomycetidae</taxon>
        <taxon>Eurotiales</taxon>
        <taxon>Aspergillaceae</taxon>
        <taxon>Aspergillus</taxon>
        <taxon>Aspergillus subgen. Fumigati</taxon>
    </lineage>
</organism>
<comment type="caution">
    <text evidence="2">The sequence shown here is derived from an EMBL/GenBank/DDBJ whole genome shotgun (WGS) entry which is preliminary data.</text>
</comment>
<dbReference type="AlphaFoldDB" id="A0A2I1CFJ6"/>
<feature type="region of interest" description="Disordered" evidence="1">
    <location>
        <begin position="330"/>
        <end position="356"/>
    </location>
</feature>
<feature type="compositionally biased region" description="Pro residues" evidence="1">
    <location>
        <begin position="343"/>
        <end position="353"/>
    </location>
</feature>
<dbReference type="GeneID" id="36529339"/>
<evidence type="ECO:0000256" key="1">
    <source>
        <dbReference type="SAM" id="MobiDB-lite"/>
    </source>
</evidence>
<name>A0A2I1CFJ6_ASPN1</name>
<feature type="compositionally biased region" description="Basic and acidic residues" evidence="1">
    <location>
        <begin position="330"/>
        <end position="341"/>
    </location>
</feature>
<reference evidence="3" key="1">
    <citation type="journal article" date="2018" name="Proc. Natl. Acad. Sci. U.S.A.">
        <title>Linking secondary metabolites to gene clusters through genome sequencing of six diverse Aspergillus species.</title>
        <authorList>
            <person name="Kaerboelling I."/>
            <person name="Vesth T.C."/>
            <person name="Frisvad J.C."/>
            <person name="Nybo J.L."/>
            <person name="Theobald S."/>
            <person name="Kuo A."/>
            <person name="Bowyer P."/>
            <person name="Matsuda Y."/>
            <person name="Mondo S."/>
            <person name="Lyhne E.K."/>
            <person name="Kogle M.E."/>
            <person name="Clum A."/>
            <person name="Lipzen A."/>
            <person name="Salamov A."/>
            <person name="Ngan C.Y."/>
            <person name="Daum C."/>
            <person name="Chiniquy J."/>
            <person name="Barry K."/>
            <person name="LaButti K."/>
            <person name="Haridas S."/>
            <person name="Simmons B.A."/>
            <person name="Magnuson J.K."/>
            <person name="Mortensen U.H."/>
            <person name="Larsen T.O."/>
            <person name="Grigoriev I.V."/>
            <person name="Baker S.E."/>
            <person name="Andersen M.R."/>
        </authorList>
    </citation>
    <scope>NUCLEOTIDE SEQUENCE [LARGE SCALE GENOMIC DNA]</scope>
    <source>
        <strain evidence="3">IBT 16806</strain>
    </source>
</reference>
<dbReference type="PANTHER" id="PTHR38886:SF1">
    <property type="entry name" value="NACHT-NTPASE AND P-LOOP NTPASES N-TERMINAL DOMAIN-CONTAINING PROTEIN"/>
    <property type="match status" value="1"/>
</dbReference>
<evidence type="ECO:0000313" key="3">
    <source>
        <dbReference type="Proteomes" id="UP000234474"/>
    </source>
</evidence>
<dbReference type="EMBL" id="MSZS01000002">
    <property type="protein sequence ID" value="PKX96406.1"/>
    <property type="molecule type" value="Genomic_DNA"/>
</dbReference>
<dbReference type="PANTHER" id="PTHR38886">
    <property type="entry name" value="SESA DOMAIN-CONTAINING PROTEIN"/>
    <property type="match status" value="1"/>
</dbReference>
<accession>A0A2I1CFJ6</accession>
<dbReference type="VEuPathDB" id="FungiDB:P174DRAFT_364740"/>
<dbReference type="OrthoDB" id="5400409at2759"/>
<evidence type="ECO:0000313" key="2">
    <source>
        <dbReference type="EMBL" id="PKX96406.1"/>
    </source>
</evidence>